<evidence type="ECO:0000259" key="4">
    <source>
        <dbReference type="Pfam" id="PF08353"/>
    </source>
</evidence>
<dbReference type="InterPro" id="IPR013221">
    <property type="entry name" value="Mur_ligase_cen"/>
</dbReference>
<dbReference type="GO" id="GO:0046872">
    <property type="term" value="F:metal ion binding"/>
    <property type="evidence" value="ECO:0007669"/>
    <property type="project" value="UniProtKB-KW"/>
</dbReference>
<comment type="caution">
    <text evidence="1">Lacks conserved residue(s) required for the propagation of feature annotation.</text>
</comment>
<protein>
    <recommendedName>
        <fullName evidence="1">Lipid II isoglutaminyl synthase (glutamine-hydrolyzing) subunit MurT</fullName>
        <ecNumber evidence="1">6.3.5.13</ecNumber>
    </recommendedName>
</protein>
<evidence type="ECO:0000256" key="2">
    <source>
        <dbReference type="SAM" id="MobiDB-lite"/>
    </source>
</evidence>
<evidence type="ECO:0000313" key="5">
    <source>
        <dbReference type="EMBL" id="NIH53336.1"/>
    </source>
</evidence>
<comment type="catalytic activity">
    <reaction evidence="1">
        <text>beta-D-GlcNAc-(1-&gt;4)-Mur2Ac(oyl-L-Ala-gamma-D-Glu-L-Lys-D-Ala-D-Ala)-di-trans,octa-cis-undecaprenyl diphosphate + ATP = beta-D-GlcNAc-(1-&gt;4)-Mur2Ac(oyl-L-Ala-gamma-D-O-P-Glu-L-Lys-D-Ala-D-Ala)-di-trans,octa-cis-undecaprenyl diphosphate + ADP</text>
        <dbReference type="Rhea" id="RHEA:59488"/>
        <dbReference type="ChEBI" id="CHEBI:30616"/>
        <dbReference type="ChEBI" id="CHEBI:60033"/>
        <dbReference type="ChEBI" id="CHEBI:143132"/>
        <dbReference type="ChEBI" id="CHEBI:456216"/>
    </reaction>
</comment>
<keyword evidence="1" id="KW-0547">Nucleotide-binding</keyword>
<comment type="similarity">
    <text evidence="1">Belongs to the MurCDEF family. MurT subfamily.</text>
</comment>
<proteinExistence type="inferred from homology"/>
<keyword evidence="1" id="KW-0573">Peptidoglycan synthesis</keyword>
<keyword evidence="1" id="KW-0067">ATP-binding</keyword>
<dbReference type="GO" id="GO:0140282">
    <property type="term" value="F:carbon-nitrogen ligase activity on lipid II"/>
    <property type="evidence" value="ECO:0007669"/>
    <property type="project" value="UniProtKB-UniRule"/>
</dbReference>
<comment type="catalytic activity">
    <reaction evidence="1">
        <text>beta-D-GlcNAc-(1-&gt;4)-Mur2Ac(oyl-L-Ala-gamma-D-Glu-L-Lys-D-Ala-D-Ala)-di-trans,octa-cis-undecaprenyl diphosphate + L-glutamine + ATP + H2O = beta-D-GlcNAc-(1-&gt;4)-Mur2Ac(oyl-L-Ala-D-isoglutaminyl-L-Lys-D-Ala-D-Ala)-di-trans,octa-cis-undecaprenyl diphosphate + L-glutamate + ADP + phosphate + H(+)</text>
        <dbReference type="Rhea" id="RHEA:57928"/>
        <dbReference type="ChEBI" id="CHEBI:15377"/>
        <dbReference type="ChEBI" id="CHEBI:15378"/>
        <dbReference type="ChEBI" id="CHEBI:29985"/>
        <dbReference type="ChEBI" id="CHEBI:30616"/>
        <dbReference type="ChEBI" id="CHEBI:43474"/>
        <dbReference type="ChEBI" id="CHEBI:58359"/>
        <dbReference type="ChEBI" id="CHEBI:60033"/>
        <dbReference type="ChEBI" id="CHEBI:62233"/>
        <dbReference type="ChEBI" id="CHEBI:456216"/>
        <dbReference type="EC" id="6.3.5.13"/>
    </reaction>
</comment>
<dbReference type="AlphaFoldDB" id="A0A7X5R0F9"/>
<dbReference type="PANTHER" id="PTHR23135">
    <property type="entry name" value="MUR LIGASE FAMILY MEMBER"/>
    <property type="match status" value="1"/>
</dbReference>
<feature type="region of interest" description="Disordered" evidence="2">
    <location>
        <begin position="226"/>
        <end position="245"/>
    </location>
</feature>
<dbReference type="InterPro" id="IPR013564">
    <property type="entry name" value="MurT_C"/>
</dbReference>
<keyword evidence="1" id="KW-0961">Cell wall biogenesis/degradation</keyword>
<comment type="function">
    <text evidence="1">The lipid II isoglutaminyl synthase complex catalyzes the formation of alpha-D-isoglutamine in the cell wall lipid II stem peptide. The MurT subunit catalyzes the ATP-dependent amidation of D-glutamate residue of lipid II, converting it to an isoglutamine residue.</text>
</comment>
<sequence length="460" mass="49468">MTLTPHEAPQSAPAPRRVSPVRTVLLTSLGKLVRGVARMRGGSGSALPGLLVEKIDPHFMRRTLDQLPFGVVVISGTNGKTTTTKMVVELLEGQGLTVFTNKTGSNFTRGVASALLGEVSLTGKTTADIAILELDEAHAVHFVRAVAPKYSLLLNVMRDQLDRFGEIDTTANLLREIAIHTTDAVVLNREDPRVFRLRDSLTSQRPVFFGLDESLLSLFPNDDSLRGSAPQPPVEGGTAAAGDAPATALARPEADVTLLSIDGDSAVFEFDGKRVGTSLQLEGVYNIYNAAAALALTRTILGDKAQRDQLITSLAKVAPAFGRGEKLSVNGQPLELVLVKNPSGFRLGLHSFSPEGYATMIAINDNYADGRDMSWLWDVEFDSLRPAGVATVTGIRAYDMALRLQYDEVAVGSVVPDLSEALAEFIAKAPNQPKRIFCTYTAMLALRRELGKITTVEAID</sequence>
<evidence type="ECO:0000256" key="1">
    <source>
        <dbReference type="HAMAP-Rule" id="MF_02214"/>
    </source>
</evidence>
<gene>
    <name evidence="1" type="primary">murT</name>
    <name evidence="5" type="ORF">FHX76_001204</name>
</gene>
<dbReference type="Pfam" id="PF08245">
    <property type="entry name" value="Mur_ligase_M"/>
    <property type="match status" value="1"/>
</dbReference>
<dbReference type="Pfam" id="PF08353">
    <property type="entry name" value="MurT_C"/>
    <property type="match status" value="1"/>
</dbReference>
<dbReference type="GO" id="GO:0005524">
    <property type="term" value="F:ATP binding"/>
    <property type="evidence" value="ECO:0007669"/>
    <property type="project" value="UniProtKB-UniRule"/>
</dbReference>
<dbReference type="SUPFAM" id="SSF53623">
    <property type="entry name" value="MurD-like peptide ligases, catalytic domain"/>
    <property type="match status" value="1"/>
</dbReference>
<evidence type="ECO:0000259" key="3">
    <source>
        <dbReference type="Pfam" id="PF08245"/>
    </source>
</evidence>
<dbReference type="EC" id="6.3.5.13" evidence="1"/>
<comment type="pathway">
    <text evidence="1">Cell wall biogenesis; peptidoglycan biosynthesis.</text>
</comment>
<feature type="active site" evidence="1">
    <location>
        <position position="372"/>
    </location>
</feature>
<keyword evidence="1" id="KW-0436">Ligase</keyword>
<comment type="subunit">
    <text evidence="1">Forms a heterodimer with GatD.</text>
</comment>
<dbReference type="PANTHER" id="PTHR23135:SF7">
    <property type="entry name" value="LIPID II ISOGLUTAMINYL SYNTHASE (GLUTAMINE-HYDROLYZING) SUBUNIT MURT"/>
    <property type="match status" value="1"/>
</dbReference>
<dbReference type="GO" id="GO:0009252">
    <property type="term" value="P:peptidoglycan biosynthetic process"/>
    <property type="evidence" value="ECO:0007669"/>
    <property type="project" value="UniProtKB-UniRule"/>
</dbReference>
<keyword evidence="1" id="KW-0133">Cell shape</keyword>
<dbReference type="GO" id="GO:0008360">
    <property type="term" value="P:regulation of cell shape"/>
    <property type="evidence" value="ECO:0007669"/>
    <property type="project" value="UniProtKB-KW"/>
</dbReference>
<organism evidence="5 6">
    <name type="scientific">Lysinibacter cavernae</name>
    <dbReference type="NCBI Taxonomy" id="1640652"/>
    <lineage>
        <taxon>Bacteria</taxon>
        <taxon>Bacillati</taxon>
        <taxon>Actinomycetota</taxon>
        <taxon>Actinomycetes</taxon>
        <taxon>Micrococcales</taxon>
        <taxon>Microbacteriaceae</taxon>
        <taxon>Lysinibacter</taxon>
    </lineage>
</organism>
<dbReference type="InterPro" id="IPR036565">
    <property type="entry name" value="Mur-like_cat_sf"/>
</dbReference>
<feature type="compositionally biased region" description="Low complexity" evidence="2">
    <location>
        <begin position="236"/>
        <end position="245"/>
    </location>
</feature>
<dbReference type="HAMAP" id="MF_02214">
    <property type="entry name" value="Lipid_II_synth_MurT"/>
    <property type="match status" value="1"/>
</dbReference>
<dbReference type="EMBL" id="JAAMOX010000001">
    <property type="protein sequence ID" value="NIH53336.1"/>
    <property type="molecule type" value="Genomic_DNA"/>
</dbReference>
<dbReference type="InterPro" id="IPR043703">
    <property type="entry name" value="Lipid_II_synth_MurT"/>
</dbReference>
<feature type="domain" description="Lipid II isoglutaminyl synthase (glutamine-hydrolyzing) subunit MurT C-terminal" evidence="4">
    <location>
        <begin position="338"/>
        <end position="443"/>
    </location>
</feature>
<reference evidence="5 6" key="1">
    <citation type="submission" date="2020-02" db="EMBL/GenBank/DDBJ databases">
        <title>Sequencing the genomes of 1000 actinobacteria strains.</title>
        <authorList>
            <person name="Klenk H.-P."/>
        </authorList>
    </citation>
    <scope>NUCLEOTIDE SEQUENCE [LARGE SCALE GENOMIC DNA]</scope>
    <source>
        <strain evidence="5 6">DSM 27960</strain>
    </source>
</reference>
<feature type="domain" description="Mur ligase central" evidence="3">
    <location>
        <begin position="74"/>
        <end position="213"/>
    </location>
</feature>
<dbReference type="GO" id="GO:0016881">
    <property type="term" value="F:acid-amino acid ligase activity"/>
    <property type="evidence" value="ECO:0007669"/>
    <property type="project" value="InterPro"/>
</dbReference>
<evidence type="ECO:0000313" key="6">
    <source>
        <dbReference type="Proteomes" id="UP000541033"/>
    </source>
</evidence>
<dbReference type="Gene3D" id="3.40.1190.10">
    <property type="entry name" value="Mur-like, catalytic domain"/>
    <property type="match status" value="1"/>
</dbReference>
<comment type="caution">
    <text evidence="5">The sequence shown here is derived from an EMBL/GenBank/DDBJ whole genome shotgun (WGS) entry which is preliminary data.</text>
</comment>
<comment type="catalytic activity">
    <reaction evidence="1">
        <text>beta-D-GlcNAc-(1-&gt;4)-Mur2Ac(oyl-L-Ala-gamma-D-O-P-Glu-L-Lys-D-Ala-D-Ala)-di-trans,octa-cis-undecaprenyl diphosphate + NH4(+) = beta-D-GlcNAc-(1-&gt;4)-Mur2Ac(oyl-L-Ala-D-isoglutaminyl-L-Lys-D-Ala-D-Ala)-di-trans,octa-cis-undecaprenyl diphosphate + phosphate + H(+)</text>
        <dbReference type="Rhea" id="RHEA:57932"/>
        <dbReference type="ChEBI" id="CHEBI:15378"/>
        <dbReference type="ChEBI" id="CHEBI:28938"/>
        <dbReference type="ChEBI" id="CHEBI:43474"/>
        <dbReference type="ChEBI" id="CHEBI:62233"/>
        <dbReference type="ChEBI" id="CHEBI:143132"/>
    </reaction>
</comment>
<dbReference type="GO" id="GO:0071555">
    <property type="term" value="P:cell wall organization"/>
    <property type="evidence" value="ECO:0007669"/>
    <property type="project" value="UniProtKB-KW"/>
</dbReference>
<accession>A0A7X5R0F9</accession>
<keyword evidence="6" id="KW-1185">Reference proteome</keyword>
<name>A0A7X5R0F9_9MICO</name>
<keyword evidence="1" id="KW-0479">Metal-binding</keyword>
<dbReference type="UniPathway" id="UPA00219"/>
<dbReference type="Proteomes" id="UP000541033">
    <property type="component" value="Unassembled WGS sequence"/>
</dbReference>